<organism evidence="2 3">
    <name type="scientific">Musca domestica</name>
    <name type="common">House fly</name>
    <dbReference type="NCBI Taxonomy" id="7370"/>
    <lineage>
        <taxon>Eukaryota</taxon>
        <taxon>Metazoa</taxon>
        <taxon>Ecdysozoa</taxon>
        <taxon>Arthropoda</taxon>
        <taxon>Hexapoda</taxon>
        <taxon>Insecta</taxon>
        <taxon>Pterygota</taxon>
        <taxon>Neoptera</taxon>
        <taxon>Endopterygota</taxon>
        <taxon>Diptera</taxon>
        <taxon>Brachycera</taxon>
        <taxon>Muscomorpha</taxon>
        <taxon>Muscoidea</taxon>
        <taxon>Muscidae</taxon>
        <taxon>Musca</taxon>
    </lineage>
</organism>
<reference evidence="3" key="1">
    <citation type="submission" date="2025-08" db="UniProtKB">
        <authorList>
            <consortium name="RefSeq"/>
        </authorList>
    </citation>
    <scope>IDENTIFICATION</scope>
    <source>
        <strain evidence="3">Aabys</strain>
        <tissue evidence="3">Whole body</tissue>
    </source>
</reference>
<keyword evidence="1" id="KW-0732">Signal</keyword>
<proteinExistence type="predicted"/>
<feature type="signal peptide" evidence="1">
    <location>
        <begin position="1"/>
        <end position="21"/>
    </location>
</feature>
<dbReference type="GeneID" id="101891426"/>
<accession>A0A9J7DLH6</accession>
<sequence>MQVTGTLLIITLLLTAEPIAGDDEEAAPADGGEEEGVKCYVCSGENVECISLQSYKSRYKLLQTCKTGCAVLLGQTGEIGEYDTSIKFARGCDDLEKCDAKNVHCCKCSSDECNINNYCSGASSGVLQNFKLLQIIIYFVCVCYAGFRT</sequence>
<name>A0A9J7DLH6_MUSDO</name>
<evidence type="ECO:0000256" key="1">
    <source>
        <dbReference type="SAM" id="SignalP"/>
    </source>
</evidence>
<evidence type="ECO:0000313" key="3">
    <source>
        <dbReference type="RefSeq" id="XP_019894399.2"/>
    </source>
</evidence>
<dbReference type="VEuPathDB" id="VectorBase:MDOMA2_003145"/>
<dbReference type="Proteomes" id="UP001652621">
    <property type="component" value="Unplaced"/>
</dbReference>
<dbReference type="AlphaFoldDB" id="A0A9J7DLH6"/>
<gene>
    <name evidence="3" type="primary">LOC101891426</name>
</gene>
<dbReference type="RefSeq" id="XP_019894399.2">
    <property type="nucleotide sequence ID" value="XM_020038840.2"/>
</dbReference>
<dbReference type="KEGG" id="mde:101891426"/>
<keyword evidence="2" id="KW-1185">Reference proteome</keyword>
<evidence type="ECO:0000313" key="2">
    <source>
        <dbReference type="Proteomes" id="UP001652621"/>
    </source>
</evidence>
<protein>
    <submittedName>
        <fullName evidence="3">Uncharacterized protein LOC101891426</fullName>
    </submittedName>
</protein>
<feature type="chain" id="PRO_5045238017" evidence="1">
    <location>
        <begin position="22"/>
        <end position="149"/>
    </location>
</feature>